<dbReference type="OrthoDB" id="272604at2759"/>
<keyword evidence="1" id="KW-0175">Coiled coil</keyword>
<evidence type="ECO:0000313" key="3">
    <source>
        <dbReference type="EMBL" id="CAD2219105.1"/>
    </source>
</evidence>
<reference evidence="3 4" key="1">
    <citation type="submission" date="2020-08" db="EMBL/GenBank/DDBJ databases">
        <authorList>
            <person name="Newling K."/>
            <person name="Davey J."/>
            <person name="Forrester S."/>
        </authorList>
    </citation>
    <scope>NUCLEOTIDE SEQUENCE [LARGE SCALE GENOMIC DNA]</scope>
    <source>
        <strain evidence="4">Crithidia deanei Carvalho (ATCC PRA-265)</strain>
    </source>
</reference>
<proteinExistence type="predicted"/>
<accession>S9VC72</accession>
<organism evidence="3 4">
    <name type="scientific">Angomonas deanei</name>
    <dbReference type="NCBI Taxonomy" id="59799"/>
    <lineage>
        <taxon>Eukaryota</taxon>
        <taxon>Discoba</taxon>
        <taxon>Euglenozoa</taxon>
        <taxon>Kinetoplastea</taxon>
        <taxon>Metakinetoplastina</taxon>
        <taxon>Trypanosomatida</taxon>
        <taxon>Trypanosomatidae</taxon>
        <taxon>Strigomonadinae</taxon>
        <taxon>Angomonas</taxon>
    </lineage>
</organism>
<name>S9VC72_9TRYP</name>
<feature type="compositionally biased region" description="Basic and acidic residues" evidence="2">
    <location>
        <begin position="20"/>
        <end position="38"/>
    </location>
</feature>
<dbReference type="EMBL" id="LR877157">
    <property type="protein sequence ID" value="CAD2219105.1"/>
    <property type="molecule type" value="Genomic_DNA"/>
</dbReference>
<gene>
    <name evidence="3" type="ORF">ADEAN_000659800</name>
</gene>
<evidence type="ECO:0000313" key="4">
    <source>
        <dbReference type="Proteomes" id="UP000515908"/>
    </source>
</evidence>
<dbReference type="Proteomes" id="UP000515908">
    <property type="component" value="Chromosome 13"/>
</dbReference>
<feature type="coiled-coil region" evidence="1">
    <location>
        <begin position="321"/>
        <end position="397"/>
    </location>
</feature>
<keyword evidence="4" id="KW-1185">Reference proteome</keyword>
<evidence type="ECO:0000256" key="1">
    <source>
        <dbReference type="SAM" id="Coils"/>
    </source>
</evidence>
<feature type="region of interest" description="Disordered" evidence="2">
    <location>
        <begin position="1"/>
        <end position="38"/>
    </location>
</feature>
<feature type="coiled-coil region" evidence="1">
    <location>
        <begin position="79"/>
        <end position="134"/>
    </location>
</feature>
<dbReference type="VEuPathDB" id="TriTrypDB:ADEAN_000659800"/>
<protein>
    <submittedName>
        <fullName evidence="3">Uncharacterized protein</fullName>
    </submittedName>
</protein>
<feature type="coiled-coil region" evidence="1">
    <location>
        <begin position="175"/>
        <end position="267"/>
    </location>
</feature>
<sequence>MSDTAVALREPSPQELNGVLEKRKSEARSLEMQVSRKEAELRRAREEQVLLKELRTMNEMIIKKREQSSNRQASGLKISQESLSELRALEDELKMENKKTDELQNVSNVISHQMEEVERNLEKKSLDLAVVKQSTGWDVDPRSAKTSSTALNEFLDKKRELTELYNEQKTVRDHTDRLTSEIEALTNQIEEQATLQEQIAEAEDILEQQKDESNQMQEKVKSYERLRKKKERMLDQSAKDTDQYKAIRQIEGDKKVLHNNLSSLRETNVSNSKSVLSLEVRLRQLETRLEAVNLFLRQVFDEVEDDEQMDSVEEGATDVPLQQFEELIGSLEQSRETVLQRDSQLNNHDSSIELLERKVDILQSAISSRAMSSQLQVREKEKEFEILMSHVDQMRNNFERERGTFLKENEALRKKIEELK</sequence>
<dbReference type="AlphaFoldDB" id="S9VC72"/>
<evidence type="ECO:0000256" key="2">
    <source>
        <dbReference type="SAM" id="MobiDB-lite"/>
    </source>
</evidence>